<organism evidence="1 2">
    <name type="scientific">Prunus avium</name>
    <name type="common">Cherry</name>
    <name type="synonym">Cerasus avium</name>
    <dbReference type="NCBI Taxonomy" id="42229"/>
    <lineage>
        <taxon>Eukaryota</taxon>
        <taxon>Viridiplantae</taxon>
        <taxon>Streptophyta</taxon>
        <taxon>Embryophyta</taxon>
        <taxon>Tracheophyta</taxon>
        <taxon>Spermatophyta</taxon>
        <taxon>Magnoliopsida</taxon>
        <taxon>eudicotyledons</taxon>
        <taxon>Gunneridae</taxon>
        <taxon>Pentapetalae</taxon>
        <taxon>rosids</taxon>
        <taxon>fabids</taxon>
        <taxon>Rosales</taxon>
        <taxon>Rosaceae</taxon>
        <taxon>Amygdaloideae</taxon>
        <taxon>Amygdaleae</taxon>
        <taxon>Prunus</taxon>
    </lineage>
</organism>
<evidence type="ECO:0000313" key="1">
    <source>
        <dbReference type="Proteomes" id="UP000515124"/>
    </source>
</evidence>
<protein>
    <submittedName>
        <fullName evidence="2">Protein COFACTOR ASSEMBLY OF COMPLEX C SUBUNIT B CCB2, chloroplastic isoform X1</fullName>
    </submittedName>
</protein>
<name>A0A6P5SG05_PRUAV</name>
<dbReference type="RefSeq" id="XP_021815870.1">
    <property type="nucleotide sequence ID" value="XM_021960178.1"/>
</dbReference>
<accession>A0A6P5SG05</accession>
<dbReference type="InterPro" id="IPR021325">
    <property type="entry name" value="CCB2/CCB4"/>
</dbReference>
<dbReference type="PANTHER" id="PTHR36403">
    <property type="entry name" value="PROTEIN COFACTOR ASSEMBLY OF COMPLEX C SUBUNIT B CCB2, CHLOROPLASTIC"/>
    <property type="match status" value="1"/>
</dbReference>
<dbReference type="InterPro" id="IPR044970">
    <property type="entry name" value="CCB2"/>
</dbReference>
<dbReference type="KEGG" id="pavi:110758346"/>
<evidence type="ECO:0000313" key="2">
    <source>
        <dbReference type="RefSeq" id="XP_021815870.1"/>
    </source>
</evidence>
<dbReference type="GO" id="GO:0010190">
    <property type="term" value="P:cytochrome b6f complex assembly"/>
    <property type="evidence" value="ECO:0007669"/>
    <property type="project" value="InterPro"/>
</dbReference>
<keyword evidence="1" id="KW-1185">Reference proteome</keyword>
<dbReference type="GeneID" id="110758346"/>
<dbReference type="PANTHER" id="PTHR36403:SF1">
    <property type="entry name" value="PROTEIN COFACTOR ASSEMBLY OF COMPLEX C SUBUNIT B CCB2, CHLOROPLASTIC"/>
    <property type="match status" value="1"/>
</dbReference>
<gene>
    <name evidence="2" type="primary">LOC110758346</name>
</gene>
<proteinExistence type="predicted"/>
<dbReference type="Pfam" id="PF11152">
    <property type="entry name" value="CCB2_CCB4"/>
    <property type="match status" value="1"/>
</dbReference>
<sequence>MSNTSLGLSLNPLIQLKTPPKFRARNCRTNFSAVSARLDNSKSSSADPQLNLSVLRFTLGISLSLSLSQIEILNDGLLDGAGIPGLDESYLPRWIGYGFGSLLILNHFAGSISPASTTPAQLRTEALGLSLAAFSIALPYLGRFLKGATPMDQTSIPQGCEQIFVISQNVSDTQKEDLAWATYILLRNTNTIAVIISIRNELCVRGYWNIPDDVSKTNVLGWFEKQIESIGLSDLKETLYLSEIEDSGLWEMLPQGTRSLLVQPIVQVLPSSDNEVQKSEGFVLLASSMRYAYSDKDKAWIGALANKFKGKR</sequence>
<dbReference type="AlphaFoldDB" id="A0A6P5SG05"/>
<reference evidence="2" key="1">
    <citation type="submission" date="2025-08" db="UniProtKB">
        <authorList>
            <consortium name="RefSeq"/>
        </authorList>
    </citation>
    <scope>IDENTIFICATION</scope>
</reference>
<dbReference type="Proteomes" id="UP000515124">
    <property type="component" value="Unplaced"/>
</dbReference>